<dbReference type="HOGENOM" id="CLU_798467_0_0_7"/>
<accession>M4VAU6</accession>
<dbReference type="EMBL" id="CP003537">
    <property type="protein sequence ID" value="AGH95146.1"/>
    <property type="molecule type" value="Genomic_DNA"/>
</dbReference>
<name>M4VAU6_9BACT</name>
<dbReference type="STRING" id="1184267.A11Q_930"/>
<sequence length="340" mass="38439">MIENLLAQSVFKNGHEVSFILGHKILSKSGRDWNDIKGDVLTISDWEDLKDLCLSGNEKVQLETKGYVVGIYESEKHKWKFAFVERKDCFRAHLSLIKDATEIQSHIDNPLFWDAIKKDKGLFIVAGERRQGKSALLHEIIANEQRTKLSLIGMHSPLQTQSSEQPIESVVQLGIDTIDYDFNHTLYEGIERVFVDTNTIKNWKKWIEVAEQGQSVVLTLSSNSIGTILNKLASELDVNTCLRLFNVLNGVIVQKLVGANYFPCSEILILKANQKVALHRHLTAHTIAQVDLSAEFKESYQSLNQSIIQRLVRRKIDVPAAFEASDDPDKLDATLKKMGL</sequence>
<keyword evidence="2" id="KW-1185">Reference proteome</keyword>
<protein>
    <submittedName>
        <fullName evidence="1">PilT, twitching motility protein PilT</fullName>
    </submittedName>
</protein>
<dbReference type="KEGG" id="bex:A11Q_930"/>
<dbReference type="Gene3D" id="3.40.50.300">
    <property type="entry name" value="P-loop containing nucleotide triphosphate hydrolases"/>
    <property type="match status" value="1"/>
</dbReference>
<dbReference type="InterPro" id="IPR027417">
    <property type="entry name" value="P-loop_NTPase"/>
</dbReference>
<evidence type="ECO:0000313" key="1">
    <source>
        <dbReference type="EMBL" id="AGH95146.1"/>
    </source>
</evidence>
<dbReference type="eggNOG" id="COG2805">
    <property type="taxonomic scope" value="Bacteria"/>
</dbReference>
<dbReference type="AlphaFoldDB" id="M4VAU6"/>
<dbReference type="OrthoDB" id="5289133at2"/>
<organism evidence="1 2">
    <name type="scientific">Pseudobdellovibrio exovorus JSS</name>
    <dbReference type="NCBI Taxonomy" id="1184267"/>
    <lineage>
        <taxon>Bacteria</taxon>
        <taxon>Pseudomonadati</taxon>
        <taxon>Bdellovibrionota</taxon>
        <taxon>Bdellovibrionia</taxon>
        <taxon>Bdellovibrionales</taxon>
        <taxon>Pseudobdellovibrionaceae</taxon>
        <taxon>Pseudobdellovibrio</taxon>
    </lineage>
</organism>
<evidence type="ECO:0000313" key="2">
    <source>
        <dbReference type="Proteomes" id="UP000012040"/>
    </source>
</evidence>
<dbReference type="Proteomes" id="UP000012040">
    <property type="component" value="Chromosome"/>
</dbReference>
<dbReference type="RefSeq" id="WP_015469636.1">
    <property type="nucleotide sequence ID" value="NC_020813.1"/>
</dbReference>
<reference evidence="1 2" key="1">
    <citation type="journal article" date="2013" name="ISME J.">
        <title>By their genes ye shall know them: genomic signatures of predatory bacteria.</title>
        <authorList>
            <person name="Pasternak Z."/>
            <person name="Pietrokovski S."/>
            <person name="Rotem O."/>
            <person name="Gophna U."/>
            <person name="Lurie-Weinberger M.N."/>
            <person name="Jurkevitch E."/>
        </authorList>
    </citation>
    <scope>NUCLEOTIDE SEQUENCE [LARGE SCALE GENOMIC DNA]</scope>
    <source>
        <strain evidence="1 2">JSS</strain>
    </source>
</reference>
<proteinExistence type="predicted"/>
<gene>
    <name evidence="1" type="ORF">A11Q_930</name>
</gene>
<dbReference type="PATRIC" id="fig|1184267.3.peg.945"/>